<dbReference type="EMBL" id="GDRN01085436">
    <property type="protein sequence ID" value="JAI61340.1"/>
    <property type="molecule type" value="Transcribed_RNA"/>
</dbReference>
<feature type="domain" description="RING-type" evidence="6">
    <location>
        <begin position="259"/>
        <end position="294"/>
    </location>
</feature>
<dbReference type="AlphaFoldDB" id="A0A0P4W4D9"/>
<feature type="transmembrane region" description="Helical" evidence="5">
    <location>
        <begin position="15"/>
        <end position="36"/>
    </location>
</feature>
<evidence type="ECO:0000256" key="5">
    <source>
        <dbReference type="SAM" id="Phobius"/>
    </source>
</evidence>
<dbReference type="PANTHER" id="PTHR15379">
    <property type="entry name" value="CELL GROWTH REGULATOR WITH RING FINGER DOMAIN PROTEIN 1"/>
    <property type="match status" value="1"/>
</dbReference>
<keyword evidence="5" id="KW-1133">Transmembrane helix</keyword>
<feature type="region of interest" description="Disordered" evidence="4">
    <location>
        <begin position="228"/>
        <end position="250"/>
    </location>
</feature>
<protein>
    <recommendedName>
        <fullName evidence="6">RING-type domain-containing protein</fullName>
    </recommendedName>
</protein>
<name>A0A0P4W4D9_SCYOL</name>
<reference evidence="7" key="1">
    <citation type="submission" date="2015-09" db="EMBL/GenBank/DDBJ databases">
        <title>Scylla olivacea transcriptome.</title>
        <authorList>
            <person name="Ikhwanuddin M."/>
        </authorList>
    </citation>
    <scope>NUCLEOTIDE SEQUENCE</scope>
</reference>
<evidence type="ECO:0000256" key="4">
    <source>
        <dbReference type="SAM" id="MobiDB-lite"/>
    </source>
</evidence>
<keyword evidence="2" id="KW-0862">Zinc</keyword>
<evidence type="ECO:0000256" key="3">
    <source>
        <dbReference type="PROSITE-ProRule" id="PRU00175"/>
    </source>
</evidence>
<evidence type="ECO:0000256" key="2">
    <source>
        <dbReference type="ARBA" id="ARBA00022833"/>
    </source>
</evidence>
<proteinExistence type="predicted"/>
<keyword evidence="5" id="KW-0812">Transmembrane</keyword>
<dbReference type="PANTHER" id="PTHR15379:SF2">
    <property type="entry name" value="CELL GROWTH REGULATOR WITH RING FINGER DOMAIN PROTEIN 1"/>
    <property type="match status" value="1"/>
</dbReference>
<dbReference type="GO" id="GO:0008270">
    <property type="term" value="F:zinc ion binding"/>
    <property type="evidence" value="ECO:0007669"/>
    <property type="project" value="UniProtKB-KW"/>
</dbReference>
<dbReference type="InterPro" id="IPR013083">
    <property type="entry name" value="Znf_RING/FYVE/PHD"/>
</dbReference>
<keyword evidence="5" id="KW-0472">Membrane</keyword>
<organism evidence="7">
    <name type="scientific">Scylla olivacea</name>
    <name type="common">Orange mud crab</name>
    <name type="synonym">Cancer olivacea</name>
    <dbReference type="NCBI Taxonomy" id="85551"/>
    <lineage>
        <taxon>Eukaryota</taxon>
        <taxon>Metazoa</taxon>
        <taxon>Ecdysozoa</taxon>
        <taxon>Arthropoda</taxon>
        <taxon>Crustacea</taxon>
        <taxon>Multicrustacea</taxon>
        <taxon>Malacostraca</taxon>
        <taxon>Eumalacostraca</taxon>
        <taxon>Eucarida</taxon>
        <taxon>Decapoda</taxon>
        <taxon>Pleocyemata</taxon>
        <taxon>Brachyura</taxon>
        <taxon>Eubrachyura</taxon>
        <taxon>Portunoidea</taxon>
        <taxon>Portunidae</taxon>
        <taxon>Portuninae</taxon>
        <taxon>Scylla</taxon>
    </lineage>
</organism>
<keyword evidence="1 3" id="KW-0863">Zinc-finger</keyword>
<dbReference type="InterPro" id="IPR001841">
    <property type="entry name" value="Znf_RING"/>
</dbReference>
<dbReference type="GO" id="GO:0030308">
    <property type="term" value="P:negative regulation of cell growth"/>
    <property type="evidence" value="ECO:0007669"/>
    <property type="project" value="TreeGrafter"/>
</dbReference>
<evidence type="ECO:0000313" key="7">
    <source>
        <dbReference type="EMBL" id="JAI61340.1"/>
    </source>
</evidence>
<keyword evidence="1 3" id="KW-0479">Metal-binding</keyword>
<evidence type="ECO:0000259" key="6">
    <source>
        <dbReference type="PROSITE" id="PS50089"/>
    </source>
</evidence>
<dbReference type="Pfam" id="PF13920">
    <property type="entry name" value="zf-C3HC4_3"/>
    <property type="match status" value="1"/>
</dbReference>
<dbReference type="Gene3D" id="3.30.40.10">
    <property type="entry name" value="Zinc/RING finger domain, C3HC4 (zinc finger)"/>
    <property type="match status" value="1"/>
</dbReference>
<accession>A0A0P4W4D9</accession>
<sequence>MVAILTAVLMTAAEISNIFSAVGVVICFICMVIFIMRVQGDMFGTSVVHVAQPPIAQMAYQKVEVPFSVGLHMAQDASFSDVQIKVRSQVNYALRSFWGVPSERLHMLLAAPWTGFFLHLMEEPSVGAEVVDEILREDVTESAESVKHISLAPDAPDLSLGSSPRRKYPLVVCVTRCDASQETDDSRVGALIAIIHIKDGECQVPTCILHQYLKQYSGQLTKLEALYTQSSTTTTRESTRPEENTGEDEEEDIPLEEACVVCQIKRTTRALLPCRHVCVCDSCCSRLDNCPMCRTRILAYFLVAPEDSTSPRQDHPGGEEDEMDPPSAWHRFSGTVNRMMGIENNQ</sequence>
<dbReference type="InterPro" id="IPR042496">
    <property type="entry name" value="CGRF1"/>
</dbReference>
<feature type="region of interest" description="Disordered" evidence="4">
    <location>
        <begin position="307"/>
        <end position="330"/>
    </location>
</feature>
<dbReference type="SUPFAM" id="SSF57850">
    <property type="entry name" value="RING/U-box"/>
    <property type="match status" value="1"/>
</dbReference>
<dbReference type="PROSITE" id="PS50089">
    <property type="entry name" value="ZF_RING_2"/>
    <property type="match status" value="1"/>
</dbReference>
<evidence type="ECO:0000256" key="1">
    <source>
        <dbReference type="ARBA" id="ARBA00022771"/>
    </source>
</evidence>